<evidence type="ECO:0000256" key="5">
    <source>
        <dbReference type="ARBA" id="ARBA00012814"/>
    </source>
</evidence>
<dbReference type="CDD" id="cd00769">
    <property type="entry name" value="PheRS_beta_core"/>
    <property type="match status" value="1"/>
</dbReference>
<dbReference type="InterPro" id="IPR045864">
    <property type="entry name" value="aa-tRNA-synth_II/BPL/LPL"/>
</dbReference>
<keyword evidence="11" id="KW-0067">ATP-binding</keyword>
<dbReference type="Gene3D" id="3.30.56.10">
    <property type="match status" value="2"/>
</dbReference>
<evidence type="ECO:0000256" key="16">
    <source>
        <dbReference type="ARBA" id="ARBA00049255"/>
    </source>
</evidence>
<dbReference type="InterPro" id="IPR009061">
    <property type="entry name" value="DNA-bd_dom_put_sf"/>
</dbReference>
<dbReference type="GO" id="GO:0000287">
    <property type="term" value="F:magnesium ion binding"/>
    <property type="evidence" value="ECO:0007669"/>
    <property type="project" value="InterPro"/>
</dbReference>
<keyword evidence="13" id="KW-0648">Protein biosynthesis</keyword>
<dbReference type="OrthoDB" id="1698572at2759"/>
<dbReference type="NCBIfam" id="TIGR00471">
    <property type="entry name" value="pheT_arch"/>
    <property type="match status" value="1"/>
</dbReference>
<comment type="subunit">
    <text evidence="4">Tetramer of two alpha and two beta subunits.</text>
</comment>
<evidence type="ECO:0000256" key="4">
    <source>
        <dbReference type="ARBA" id="ARBA00011209"/>
    </source>
</evidence>
<dbReference type="InterPro" id="IPR040659">
    <property type="entry name" value="PhetRS_B1"/>
</dbReference>
<protein>
    <recommendedName>
        <fullName evidence="6">Phenylalanine--tRNA ligase beta subunit</fullName>
        <ecNumber evidence="5">6.1.1.20</ecNumber>
    </recommendedName>
    <alternativeName>
        <fullName evidence="15">Phenylalanyl-tRNA synthetase beta subunit</fullName>
    </alternativeName>
</protein>
<dbReference type="Pfam" id="PF03484">
    <property type="entry name" value="B5"/>
    <property type="match status" value="1"/>
</dbReference>
<keyword evidence="12" id="KW-0460">Magnesium</keyword>
<evidence type="ECO:0000256" key="6">
    <source>
        <dbReference type="ARBA" id="ARBA00017032"/>
    </source>
</evidence>
<evidence type="ECO:0000256" key="1">
    <source>
        <dbReference type="ARBA" id="ARBA00001946"/>
    </source>
</evidence>
<keyword evidence="8" id="KW-0436">Ligase</keyword>
<evidence type="ECO:0000256" key="11">
    <source>
        <dbReference type="ARBA" id="ARBA00022840"/>
    </source>
</evidence>
<gene>
    <name evidence="18" type="ORF">CY34DRAFT_810133</name>
</gene>
<evidence type="ECO:0000256" key="10">
    <source>
        <dbReference type="ARBA" id="ARBA00022741"/>
    </source>
</evidence>
<dbReference type="InterPro" id="IPR045060">
    <property type="entry name" value="Phe-tRNA-ligase_IIc_bsu"/>
</dbReference>
<evidence type="ECO:0000313" key="19">
    <source>
        <dbReference type="Proteomes" id="UP000054485"/>
    </source>
</evidence>
<dbReference type="Proteomes" id="UP000054485">
    <property type="component" value="Unassembled WGS sequence"/>
</dbReference>
<proteinExistence type="inferred from homology"/>
<dbReference type="GO" id="GO:0004826">
    <property type="term" value="F:phenylalanine-tRNA ligase activity"/>
    <property type="evidence" value="ECO:0007669"/>
    <property type="project" value="UniProtKB-EC"/>
</dbReference>
<comment type="subcellular location">
    <subcellularLocation>
        <location evidence="2">Cytoplasm</location>
    </subcellularLocation>
</comment>
<dbReference type="Gene3D" id="3.50.40.10">
    <property type="entry name" value="Phenylalanyl-trna Synthetase, Chain B, domain 3"/>
    <property type="match status" value="1"/>
</dbReference>
<dbReference type="GO" id="GO:0009328">
    <property type="term" value="C:phenylalanine-tRNA ligase complex"/>
    <property type="evidence" value="ECO:0007669"/>
    <property type="project" value="TreeGrafter"/>
</dbReference>
<sequence length="621" mass="69732">MPTIAVDKAELFERLGHQYTTEEFDRLCFDYGLELDEDTTAEVEAAIKKGLPAERPQLKIEVPANRYDLVCLEGIARALRAFLGKQDPPQYTLAYPPGGEKDLITVTVSQETQRVRPFFACAVLRNLKFTAMSYASFIDLQDKLHQNIGRRRSLVAIGTHDLDTLTPPFRYEARTPTNIAFAPLGRDTVHTAAELMQIYESDKHLSRYLPIIRDSDVYPIIYDAEDHVLSMPPIINSEHSKITLETKNVFIDTTATDDTKLQIVINMVASMFSEYCAEPFTIEPCKIVFPDGSTRISPDITPRTVTAHASYINSCTSLSLTPSTIQSLLIRMTLSPTLSPNDPDALIVSLPCTRPDIFHEVDIMEDAAVAYGFNNLPDIFPQTSTVAQPLPISRLTDVIRREWAMAGWVEALPFILCSHDENFSFMNRRDPGSLAVKIANPKTLEFQIVRTSLLPGLLKTIRENRSHALPIRVFELSDVVFQDILRERQARNERRAGAVWCARSAGFEVVHGLLDRAMKMLEVPRIGKGDGRDVGYYIKEGDDPAYFPGRAATIYYRPPPPKSSKTGELAGELKHTLHINQDRDIAIGTLGVLHPTVLEKFEITYPCSALEFNMEVFLKQS</sequence>
<dbReference type="InterPro" id="IPR005146">
    <property type="entry name" value="B3/B4_tRNA-bd"/>
</dbReference>
<evidence type="ECO:0000256" key="8">
    <source>
        <dbReference type="ARBA" id="ARBA00022598"/>
    </source>
</evidence>
<keyword evidence="19" id="KW-1185">Reference proteome</keyword>
<dbReference type="EC" id="6.1.1.20" evidence="5"/>
<comment type="cofactor">
    <cofactor evidence="1">
        <name>Mg(2+)</name>
        <dbReference type="ChEBI" id="CHEBI:18420"/>
    </cofactor>
</comment>
<dbReference type="SMART" id="SM00873">
    <property type="entry name" value="B3_4"/>
    <property type="match status" value="1"/>
</dbReference>
<evidence type="ECO:0000256" key="14">
    <source>
        <dbReference type="ARBA" id="ARBA00023146"/>
    </source>
</evidence>
<evidence type="ECO:0000256" key="2">
    <source>
        <dbReference type="ARBA" id="ARBA00004496"/>
    </source>
</evidence>
<dbReference type="STRING" id="930992.A0A0D0AHN5"/>
<dbReference type="AlphaFoldDB" id="A0A0D0AHN5"/>
<evidence type="ECO:0000256" key="3">
    <source>
        <dbReference type="ARBA" id="ARBA00007438"/>
    </source>
</evidence>
<dbReference type="GO" id="GO:0006432">
    <property type="term" value="P:phenylalanyl-tRNA aminoacylation"/>
    <property type="evidence" value="ECO:0007669"/>
    <property type="project" value="InterPro"/>
</dbReference>
<dbReference type="PROSITE" id="PS51483">
    <property type="entry name" value="B5"/>
    <property type="match status" value="1"/>
</dbReference>
<dbReference type="Pfam" id="PF17759">
    <property type="entry name" value="tRNA_synthFbeta"/>
    <property type="match status" value="1"/>
</dbReference>
<dbReference type="InterPro" id="IPR004531">
    <property type="entry name" value="Phe-tRNA-synth_IIc_bsu_arc_euk"/>
</dbReference>
<dbReference type="PANTHER" id="PTHR10947">
    <property type="entry name" value="PHENYLALANYL-TRNA SYNTHETASE BETA CHAIN AND LEUCINE-RICH REPEAT-CONTAINING PROTEIN 47"/>
    <property type="match status" value="1"/>
</dbReference>
<dbReference type="GO" id="GO:0005524">
    <property type="term" value="F:ATP binding"/>
    <property type="evidence" value="ECO:0007669"/>
    <property type="project" value="UniProtKB-KW"/>
</dbReference>
<accession>A0A0D0AHN5</accession>
<name>A0A0D0AHN5_9AGAM</name>
<evidence type="ECO:0000256" key="7">
    <source>
        <dbReference type="ARBA" id="ARBA00022490"/>
    </source>
</evidence>
<dbReference type="Gene3D" id="3.30.930.10">
    <property type="entry name" value="Bira Bifunctional Protein, Domain 2"/>
    <property type="match status" value="1"/>
</dbReference>
<organism evidence="18 19">
    <name type="scientific">Suillus luteus UH-Slu-Lm8-n1</name>
    <dbReference type="NCBI Taxonomy" id="930992"/>
    <lineage>
        <taxon>Eukaryota</taxon>
        <taxon>Fungi</taxon>
        <taxon>Dikarya</taxon>
        <taxon>Basidiomycota</taxon>
        <taxon>Agaricomycotina</taxon>
        <taxon>Agaricomycetes</taxon>
        <taxon>Agaricomycetidae</taxon>
        <taxon>Boletales</taxon>
        <taxon>Suillineae</taxon>
        <taxon>Suillaceae</taxon>
        <taxon>Suillus</taxon>
    </lineage>
</organism>
<comment type="catalytic activity">
    <reaction evidence="16">
        <text>tRNA(Phe) + L-phenylalanine + ATP = L-phenylalanyl-tRNA(Phe) + AMP + diphosphate + H(+)</text>
        <dbReference type="Rhea" id="RHEA:19413"/>
        <dbReference type="Rhea" id="RHEA-COMP:9668"/>
        <dbReference type="Rhea" id="RHEA-COMP:9699"/>
        <dbReference type="ChEBI" id="CHEBI:15378"/>
        <dbReference type="ChEBI" id="CHEBI:30616"/>
        <dbReference type="ChEBI" id="CHEBI:33019"/>
        <dbReference type="ChEBI" id="CHEBI:58095"/>
        <dbReference type="ChEBI" id="CHEBI:78442"/>
        <dbReference type="ChEBI" id="CHEBI:78531"/>
        <dbReference type="ChEBI" id="CHEBI:456215"/>
        <dbReference type="EC" id="6.1.1.20"/>
    </reaction>
</comment>
<dbReference type="Pfam" id="PF18262">
    <property type="entry name" value="PhetRS_B1"/>
    <property type="match status" value="1"/>
</dbReference>
<dbReference type="EMBL" id="KN835438">
    <property type="protein sequence ID" value="KIK37649.1"/>
    <property type="molecule type" value="Genomic_DNA"/>
</dbReference>
<reference evidence="18 19" key="1">
    <citation type="submission" date="2014-04" db="EMBL/GenBank/DDBJ databases">
        <authorList>
            <consortium name="DOE Joint Genome Institute"/>
            <person name="Kuo A."/>
            <person name="Ruytinx J."/>
            <person name="Rineau F."/>
            <person name="Colpaert J."/>
            <person name="Kohler A."/>
            <person name="Nagy L.G."/>
            <person name="Floudas D."/>
            <person name="Copeland A."/>
            <person name="Barry K.W."/>
            <person name="Cichocki N."/>
            <person name="Veneault-Fourrey C."/>
            <person name="LaButti K."/>
            <person name="Lindquist E.A."/>
            <person name="Lipzen A."/>
            <person name="Lundell T."/>
            <person name="Morin E."/>
            <person name="Murat C."/>
            <person name="Sun H."/>
            <person name="Tunlid A."/>
            <person name="Henrissat B."/>
            <person name="Grigoriev I.V."/>
            <person name="Hibbett D.S."/>
            <person name="Martin F."/>
            <person name="Nordberg H.P."/>
            <person name="Cantor M.N."/>
            <person name="Hua S.X."/>
        </authorList>
    </citation>
    <scope>NUCLEOTIDE SEQUENCE [LARGE SCALE GENOMIC DNA]</scope>
    <source>
        <strain evidence="18 19">UH-Slu-Lm8-n1</strain>
    </source>
</reference>
<dbReference type="FunFam" id="3.30.56.10:FF:000006">
    <property type="entry name" value="Phenylalanyl-tRNA synthetase subunit beta"/>
    <property type="match status" value="1"/>
</dbReference>
<evidence type="ECO:0000256" key="9">
    <source>
        <dbReference type="ARBA" id="ARBA00022723"/>
    </source>
</evidence>
<evidence type="ECO:0000256" key="12">
    <source>
        <dbReference type="ARBA" id="ARBA00022842"/>
    </source>
</evidence>
<evidence type="ECO:0000256" key="15">
    <source>
        <dbReference type="ARBA" id="ARBA00033189"/>
    </source>
</evidence>
<evidence type="ECO:0000256" key="13">
    <source>
        <dbReference type="ARBA" id="ARBA00022917"/>
    </source>
</evidence>
<dbReference type="Pfam" id="PF03483">
    <property type="entry name" value="B3_4"/>
    <property type="match status" value="1"/>
</dbReference>
<dbReference type="InterPro" id="IPR005147">
    <property type="entry name" value="tRNA_synthase_B5-dom"/>
</dbReference>
<dbReference type="InParanoid" id="A0A0D0AHN5"/>
<keyword evidence="14" id="KW-0030">Aminoacyl-tRNA synthetase</keyword>
<dbReference type="GO" id="GO:0003723">
    <property type="term" value="F:RNA binding"/>
    <property type="evidence" value="ECO:0007669"/>
    <property type="project" value="InterPro"/>
</dbReference>
<dbReference type="InterPro" id="IPR020825">
    <property type="entry name" value="Phe-tRNA_synthase-like_B3/B4"/>
</dbReference>
<dbReference type="SMART" id="SM00874">
    <property type="entry name" value="B5"/>
    <property type="match status" value="1"/>
</dbReference>
<evidence type="ECO:0000313" key="18">
    <source>
        <dbReference type="EMBL" id="KIK37649.1"/>
    </source>
</evidence>
<evidence type="ECO:0000259" key="17">
    <source>
        <dbReference type="PROSITE" id="PS51483"/>
    </source>
</evidence>
<dbReference type="HOGENOM" id="CLU_020279_2_0_1"/>
<keyword evidence="9" id="KW-0479">Metal-binding</keyword>
<dbReference type="InterPro" id="IPR041616">
    <property type="entry name" value="PheRS_beta_core"/>
</dbReference>
<dbReference type="FunFam" id="3.50.40.10:FF:000002">
    <property type="entry name" value="phenylalanine--tRNA ligase beta subunit"/>
    <property type="match status" value="1"/>
</dbReference>
<dbReference type="SUPFAM" id="SSF46955">
    <property type="entry name" value="Putative DNA-binding domain"/>
    <property type="match status" value="2"/>
</dbReference>
<keyword evidence="7" id="KW-0963">Cytoplasm</keyword>
<keyword evidence="10" id="KW-0547">Nucleotide-binding</keyword>
<dbReference type="PANTHER" id="PTHR10947:SF0">
    <property type="entry name" value="PHENYLALANINE--TRNA LIGASE BETA SUBUNIT"/>
    <property type="match status" value="1"/>
</dbReference>
<feature type="domain" description="B5" evidence="17">
    <location>
        <begin position="300"/>
        <end position="378"/>
    </location>
</feature>
<dbReference type="SUPFAM" id="SSF55681">
    <property type="entry name" value="Class II aaRS and biotin synthetases"/>
    <property type="match status" value="1"/>
</dbReference>
<dbReference type="FunCoup" id="A0A0D0AHN5">
    <property type="interactions" value="653"/>
</dbReference>
<reference evidence="19" key="2">
    <citation type="submission" date="2015-01" db="EMBL/GenBank/DDBJ databases">
        <title>Evolutionary Origins and Diversification of the Mycorrhizal Mutualists.</title>
        <authorList>
            <consortium name="DOE Joint Genome Institute"/>
            <consortium name="Mycorrhizal Genomics Consortium"/>
            <person name="Kohler A."/>
            <person name="Kuo A."/>
            <person name="Nagy L.G."/>
            <person name="Floudas D."/>
            <person name="Copeland A."/>
            <person name="Barry K.W."/>
            <person name="Cichocki N."/>
            <person name="Veneault-Fourrey C."/>
            <person name="LaButti K."/>
            <person name="Lindquist E.A."/>
            <person name="Lipzen A."/>
            <person name="Lundell T."/>
            <person name="Morin E."/>
            <person name="Murat C."/>
            <person name="Riley R."/>
            <person name="Ohm R."/>
            <person name="Sun H."/>
            <person name="Tunlid A."/>
            <person name="Henrissat B."/>
            <person name="Grigoriev I.V."/>
            <person name="Hibbett D.S."/>
            <person name="Martin F."/>
        </authorList>
    </citation>
    <scope>NUCLEOTIDE SEQUENCE [LARGE SCALE GENOMIC DNA]</scope>
    <source>
        <strain evidence="19">UH-Slu-Lm8-n1</strain>
    </source>
</reference>
<comment type="similarity">
    <text evidence="3">Belongs to the phenylalanyl-tRNA synthetase beta subunit family. Type 2 subfamily.</text>
</comment>